<sequence length="751" mass="87748">MNPSDYILNFINQTNRSLFLTGKAGTGKTTLLHQIISSTYKNTIVVAPTGIAALNARGVTIHSLFQLPFASFLPTITNPPVVEGNIRFENRHSLQKHFKMHRNKRKIIINLELLIVDEVSMLRADVLDAMDYMLQFVRKNKQPFGGVQVLFVGDLLQLPPVVKNEEWNILQHFYKGIFFFHSKVIEQNPLLYIELDKVYRQSDIHFLSILNHLRNNKIETNDIQILNKYVQPNFKSNKKDGYITLTTHNIKADKINKEALDELPEKAYQYQAEIIDDFPEYIYPIDKILTLKKGAQVMFVKNDTSPEKRFFNGKIGTIVSLSEEEILVKLADENTTIEVQKYEWQNIRYRTNPKTNDIVEEILGTFTQYPLRIAWAITIHKSQGLTFDKAIIDLGGVFAPGQAYVALSRLRSLNGLVLLSSISTNNIQTSNDVQDYAQTKANENTLHWEFSVQKKKYLEKQVISAFDWEELSNKWFWHANSYKAESERSNKSKYKDWAKRQTQKVNEIIAHSQKFSRQLQFLFSETHIDLYFILERFEKAKTYFFPVLDDLTYQILRTQAEVSSSKNVKQFHEELAELEEIQTQVVFRLLKTEVFLKAICEDENLTKESLSWKKISDYKSNLLQKIYDELSIQKLNLEQDKKQKNKKTEKTGKIATQYQTWELWKKKIPLEEIARERKLSLATIYRHLGLLVKEGKIQLNEILSSEKIRELAVVFEKAEEETTLTQIKEQVGETFSWEELKLFKNFFNKED</sequence>
<keyword evidence="3" id="KW-0347">Helicase</keyword>
<dbReference type="EMBL" id="BQKB01000049">
    <property type="protein sequence ID" value="GJM53774.1"/>
    <property type="molecule type" value="Genomic_DNA"/>
</dbReference>
<dbReference type="GO" id="GO:0006281">
    <property type="term" value="P:DNA repair"/>
    <property type="evidence" value="ECO:0007669"/>
    <property type="project" value="InterPro"/>
</dbReference>
<keyword evidence="3" id="KW-0378">Hydrolase</keyword>
<dbReference type="SUPFAM" id="SSF52540">
    <property type="entry name" value="P-loop containing nucleoside triphosphate hydrolases"/>
    <property type="match status" value="2"/>
</dbReference>
<name>A0AAV5AYG9_9FLAO</name>
<dbReference type="EMBL" id="BQKA01000034">
    <property type="protein sequence ID" value="GJM50930.1"/>
    <property type="molecule type" value="Genomic_DNA"/>
</dbReference>
<dbReference type="FunFam" id="3.40.50.300:FF:001498">
    <property type="entry name" value="ATP-dependent DNA helicase"/>
    <property type="match status" value="1"/>
</dbReference>
<dbReference type="Pfam" id="PF14493">
    <property type="entry name" value="HTH_40"/>
    <property type="match status" value="1"/>
</dbReference>
<dbReference type="Gene3D" id="1.10.10.1390">
    <property type="entry name" value="ATP-dependent DNA helicase RecQ"/>
    <property type="match status" value="1"/>
</dbReference>
<feature type="domain" description="Helicase Helix-turn-helix" evidence="2">
    <location>
        <begin position="656"/>
        <end position="743"/>
    </location>
</feature>
<keyword evidence="6" id="KW-1185">Reference proteome</keyword>
<dbReference type="Proteomes" id="UP001207736">
    <property type="component" value="Unassembled WGS sequence"/>
</dbReference>
<dbReference type="InterPro" id="IPR027417">
    <property type="entry name" value="P-loop_NTPase"/>
</dbReference>
<dbReference type="CDD" id="cd18809">
    <property type="entry name" value="SF1_C_RecD"/>
    <property type="match status" value="1"/>
</dbReference>
<keyword evidence="3" id="KW-0547">Nucleotide-binding</keyword>
<evidence type="ECO:0000313" key="4">
    <source>
        <dbReference type="EMBL" id="GJM53774.1"/>
    </source>
</evidence>
<dbReference type="GO" id="GO:0003678">
    <property type="term" value="F:DNA helicase activity"/>
    <property type="evidence" value="ECO:0007669"/>
    <property type="project" value="InterPro"/>
</dbReference>
<accession>A0AAV5AYG9</accession>
<reference evidence="3 6" key="1">
    <citation type="submission" date="2021-11" db="EMBL/GenBank/DDBJ databases">
        <title>Draft genome sequence of Capnocytophaga sp. strain KC07075 isolated from cat oral cavity.</title>
        <authorList>
            <person name="Suzuki M."/>
            <person name="Imaoka K."/>
            <person name="Kimura M."/>
            <person name="Morikawa S."/>
            <person name="Maeda K."/>
        </authorList>
    </citation>
    <scope>NUCLEOTIDE SEQUENCE</scope>
    <source>
        <strain evidence="3">KC07075</strain>
        <strain evidence="4 6">KC07079</strain>
    </source>
</reference>
<dbReference type="PANTHER" id="PTHR47642">
    <property type="entry name" value="ATP-DEPENDENT DNA HELICASE"/>
    <property type="match status" value="1"/>
</dbReference>
<dbReference type="InterPro" id="IPR010285">
    <property type="entry name" value="DNA_helicase_pif1-like_DEAD"/>
</dbReference>
<evidence type="ECO:0000259" key="1">
    <source>
        <dbReference type="Pfam" id="PF05970"/>
    </source>
</evidence>
<gene>
    <name evidence="3" type="ORF">RCZ15_19030</name>
    <name evidence="4" type="ORF">RCZ16_20900</name>
</gene>
<feature type="domain" description="DNA helicase Pif1-like DEAD-box helicase" evidence="1">
    <location>
        <begin position="97"/>
        <end position="215"/>
    </location>
</feature>
<dbReference type="InterPro" id="IPR051055">
    <property type="entry name" value="PIF1_helicase"/>
</dbReference>
<evidence type="ECO:0000313" key="6">
    <source>
        <dbReference type="Proteomes" id="UP001208692"/>
    </source>
</evidence>
<dbReference type="Proteomes" id="UP001208692">
    <property type="component" value="Unassembled WGS sequence"/>
</dbReference>
<proteinExistence type="predicted"/>
<keyword evidence="3" id="KW-0067">ATP-binding</keyword>
<dbReference type="GO" id="GO:0000723">
    <property type="term" value="P:telomere maintenance"/>
    <property type="evidence" value="ECO:0007669"/>
    <property type="project" value="InterPro"/>
</dbReference>
<evidence type="ECO:0000313" key="5">
    <source>
        <dbReference type="Proteomes" id="UP001207736"/>
    </source>
</evidence>
<organism evidence="3 5">
    <name type="scientific">Capnocytophaga catalasegens</name>
    <dbReference type="NCBI Taxonomy" id="1004260"/>
    <lineage>
        <taxon>Bacteria</taxon>
        <taxon>Pseudomonadati</taxon>
        <taxon>Bacteroidota</taxon>
        <taxon>Flavobacteriia</taxon>
        <taxon>Flavobacteriales</taxon>
        <taxon>Flavobacteriaceae</taxon>
        <taxon>Capnocytophaga</taxon>
    </lineage>
</organism>
<dbReference type="Gene3D" id="2.30.30.940">
    <property type="match status" value="1"/>
</dbReference>
<evidence type="ECO:0000259" key="2">
    <source>
        <dbReference type="Pfam" id="PF14493"/>
    </source>
</evidence>
<dbReference type="InterPro" id="IPR029491">
    <property type="entry name" value="Helicase_HTH"/>
</dbReference>
<comment type="caution">
    <text evidence="3">The sequence shown here is derived from an EMBL/GenBank/DDBJ whole genome shotgun (WGS) entry which is preliminary data.</text>
</comment>
<dbReference type="Gene3D" id="3.40.50.300">
    <property type="entry name" value="P-loop containing nucleotide triphosphate hydrolases"/>
    <property type="match status" value="1"/>
</dbReference>
<dbReference type="AlphaFoldDB" id="A0AAV5AYG9"/>
<dbReference type="RefSeq" id="WP_264847205.1">
    <property type="nucleotide sequence ID" value="NZ_BPMA01000044.1"/>
</dbReference>
<dbReference type="Pfam" id="PF05970">
    <property type="entry name" value="PIF1"/>
    <property type="match status" value="2"/>
</dbReference>
<evidence type="ECO:0000313" key="3">
    <source>
        <dbReference type="EMBL" id="GJM50930.1"/>
    </source>
</evidence>
<protein>
    <submittedName>
        <fullName evidence="3">Helicase</fullName>
    </submittedName>
</protein>
<feature type="domain" description="DNA helicase Pif1-like DEAD-box helicase" evidence="1">
    <location>
        <begin position="11"/>
        <end position="69"/>
    </location>
</feature>